<accession>A0A5D0HJQ0</accession>
<dbReference type="Proteomes" id="UP000323930">
    <property type="component" value="Unassembled WGS sequence"/>
</dbReference>
<dbReference type="RefSeq" id="WP_148544599.1">
    <property type="nucleotide sequence ID" value="NZ_VSDQ01000718.1"/>
</dbReference>
<reference evidence="1 2" key="1">
    <citation type="submission" date="2019-08" db="EMBL/GenBank/DDBJ databases">
        <title>Seonamhaeicola sediminis sp. nov., isolated from marine sediment.</title>
        <authorList>
            <person name="Cao W.R."/>
        </authorList>
    </citation>
    <scope>NUCLEOTIDE SEQUENCE [LARGE SCALE GENOMIC DNA]</scope>
    <source>
        <strain evidence="1 2">B011</strain>
    </source>
</reference>
<gene>
    <name evidence="1" type="ORF">FUA24_18750</name>
</gene>
<comment type="caution">
    <text evidence="1">The sequence shown here is derived from an EMBL/GenBank/DDBJ whole genome shotgun (WGS) entry which is preliminary data.</text>
</comment>
<sequence length="86" mass="9854">MKKFYFYVIVSIVFIIHLNSCGREVCRECIKCISFDDQDKIINEVRECNPDTTYLNGFKTGFIDGANEQGWNATCVNLGVICECEK</sequence>
<name>A0A5D0HJQ0_9FLAO</name>
<evidence type="ECO:0000313" key="2">
    <source>
        <dbReference type="Proteomes" id="UP000323930"/>
    </source>
</evidence>
<dbReference type="EMBL" id="VSDQ01000718">
    <property type="protein sequence ID" value="TYA71613.1"/>
    <property type="molecule type" value="Genomic_DNA"/>
</dbReference>
<protein>
    <submittedName>
        <fullName evidence="1">Uncharacterized protein</fullName>
    </submittedName>
</protein>
<organism evidence="1 2">
    <name type="scientific">Seonamhaeicola marinus</name>
    <dbReference type="NCBI Taxonomy" id="1912246"/>
    <lineage>
        <taxon>Bacteria</taxon>
        <taxon>Pseudomonadati</taxon>
        <taxon>Bacteroidota</taxon>
        <taxon>Flavobacteriia</taxon>
        <taxon>Flavobacteriales</taxon>
        <taxon>Flavobacteriaceae</taxon>
    </lineage>
</organism>
<evidence type="ECO:0000313" key="1">
    <source>
        <dbReference type="EMBL" id="TYA71613.1"/>
    </source>
</evidence>
<dbReference type="AlphaFoldDB" id="A0A5D0HJQ0"/>
<proteinExistence type="predicted"/>
<keyword evidence="2" id="KW-1185">Reference proteome</keyword>